<dbReference type="EMBL" id="CAXAMM010027080">
    <property type="protein sequence ID" value="CAK9060169.1"/>
    <property type="molecule type" value="Genomic_DNA"/>
</dbReference>
<evidence type="ECO:0000313" key="3">
    <source>
        <dbReference type="Proteomes" id="UP001642464"/>
    </source>
</evidence>
<accession>A0ABP0NBE1</accession>
<dbReference type="Proteomes" id="UP001642464">
    <property type="component" value="Unassembled WGS sequence"/>
</dbReference>
<proteinExistence type="predicted"/>
<name>A0ABP0NBE1_9DINO</name>
<organism evidence="1 3">
    <name type="scientific">Durusdinium trenchii</name>
    <dbReference type="NCBI Taxonomy" id="1381693"/>
    <lineage>
        <taxon>Eukaryota</taxon>
        <taxon>Sar</taxon>
        <taxon>Alveolata</taxon>
        <taxon>Dinophyceae</taxon>
        <taxon>Suessiales</taxon>
        <taxon>Symbiodiniaceae</taxon>
        <taxon>Durusdinium</taxon>
    </lineage>
</organism>
<gene>
    <name evidence="1" type="ORF">SCF082_LOCUS31738</name>
    <name evidence="2" type="ORF">SCF082_LOCUS31739</name>
</gene>
<sequence length="53" mass="6185">FEHYYQDEDLMKEIGKIASRTHPSTMELVTLERYAALLELQIFSDPNLANRAD</sequence>
<dbReference type="EMBL" id="CAXAMM010027091">
    <property type="protein sequence ID" value="CAK9060175.1"/>
    <property type="molecule type" value="Genomic_DNA"/>
</dbReference>
<feature type="non-terminal residue" evidence="1">
    <location>
        <position position="1"/>
    </location>
</feature>
<reference evidence="1 3" key="1">
    <citation type="submission" date="2024-02" db="EMBL/GenBank/DDBJ databases">
        <authorList>
            <person name="Chen Y."/>
            <person name="Shah S."/>
            <person name="Dougan E. K."/>
            <person name="Thang M."/>
            <person name="Chan C."/>
        </authorList>
    </citation>
    <scope>NUCLEOTIDE SEQUENCE [LARGE SCALE GENOMIC DNA]</scope>
</reference>
<evidence type="ECO:0000313" key="1">
    <source>
        <dbReference type="EMBL" id="CAK9060169.1"/>
    </source>
</evidence>
<keyword evidence="3" id="KW-1185">Reference proteome</keyword>
<evidence type="ECO:0000313" key="2">
    <source>
        <dbReference type="EMBL" id="CAK9060175.1"/>
    </source>
</evidence>
<protein>
    <submittedName>
        <fullName evidence="1">Uncharacterized protein</fullName>
    </submittedName>
</protein>
<comment type="caution">
    <text evidence="1">The sequence shown here is derived from an EMBL/GenBank/DDBJ whole genome shotgun (WGS) entry which is preliminary data.</text>
</comment>